<dbReference type="PANTHER" id="PTHR43479:SF11">
    <property type="entry name" value="ACREF_ENVCD OPERON REPRESSOR-RELATED"/>
    <property type="match status" value="1"/>
</dbReference>
<name>A0A2U3P5P3_9MYCO</name>
<evidence type="ECO:0000256" key="2">
    <source>
        <dbReference type="PROSITE-ProRule" id="PRU00335"/>
    </source>
</evidence>
<dbReference type="InterPro" id="IPR009057">
    <property type="entry name" value="Homeodomain-like_sf"/>
</dbReference>
<feature type="region of interest" description="Disordered" evidence="3">
    <location>
        <begin position="1"/>
        <end position="25"/>
    </location>
</feature>
<reference evidence="5 6" key="1">
    <citation type="submission" date="2017-01" db="EMBL/GenBank/DDBJ databases">
        <authorList>
            <consortium name="Urmite Genomes"/>
        </authorList>
    </citation>
    <scope>NUCLEOTIDE SEQUENCE [LARGE SCALE GENOMIC DNA]</scope>
    <source>
        <strain evidence="5 6">AB215</strain>
    </source>
</reference>
<dbReference type="InterPro" id="IPR036271">
    <property type="entry name" value="Tet_transcr_reg_TetR-rel_C_sf"/>
</dbReference>
<evidence type="ECO:0000313" key="6">
    <source>
        <dbReference type="Proteomes" id="UP000240424"/>
    </source>
</evidence>
<evidence type="ECO:0000313" key="5">
    <source>
        <dbReference type="EMBL" id="SPM39071.1"/>
    </source>
</evidence>
<keyword evidence="1 2" id="KW-0238">DNA-binding</keyword>
<dbReference type="InterPro" id="IPR001647">
    <property type="entry name" value="HTH_TetR"/>
</dbReference>
<dbReference type="InterPro" id="IPR050624">
    <property type="entry name" value="HTH-type_Tx_Regulator"/>
</dbReference>
<dbReference type="Gene3D" id="1.10.10.60">
    <property type="entry name" value="Homeodomain-like"/>
    <property type="match status" value="1"/>
</dbReference>
<feature type="compositionally biased region" description="Polar residues" evidence="3">
    <location>
        <begin position="1"/>
        <end position="10"/>
    </location>
</feature>
<gene>
    <name evidence="5" type="ORF">MNAB215_1253</name>
</gene>
<dbReference type="SUPFAM" id="SSF48498">
    <property type="entry name" value="Tetracyclin repressor-like, C-terminal domain"/>
    <property type="match status" value="1"/>
</dbReference>
<feature type="domain" description="HTH tetR-type" evidence="4">
    <location>
        <begin position="23"/>
        <end position="83"/>
    </location>
</feature>
<dbReference type="AlphaFoldDB" id="A0A2U3P5P3"/>
<dbReference type="GO" id="GO:0003677">
    <property type="term" value="F:DNA binding"/>
    <property type="evidence" value="ECO:0007669"/>
    <property type="project" value="UniProtKB-UniRule"/>
</dbReference>
<accession>A0A2U3P5P3</accession>
<dbReference type="Proteomes" id="UP000240424">
    <property type="component" value="Unassembled WGS sequence"/>
</dbReference>
<dbReference type="PROSITE" id="PS50977">
    <property type="entry name" value="HTH_TETR_2"/>
    <property type="match status" value="1"/>
</dbReference>
<evidence type="ECO:0000256" key="1">
    <source>
        <dbReference type="ARBA" id="ARBA00023125"/>
    </source>
</evidence>
<dbReference type="Gene3D" id="1.10.357.10">
    <property type="entry name" value="Tetracycline Repressor, domain 2"/>
    <property type="match status" value="1"/>
</dbReference>
<dbReference type="STRING" id="1841861.GCA_900157365_05456"/>
<keyword evidence="6" id="KW-1185">Reference proteome</keyword>
<dbReference type="PANTHER" id="PTHR43479">
    <property type="entry name" value="ACREF/ENVCD OPERON REPRESSOR-RELATED"/>
    <property type="match status" value="1"/>
</dbReference>
<protein>
    <submittedName>
        <fullName evidence="5">TetR family transcriptional regulator</fullName>
    </submittedName>
</protein>
<feature type="non-terminal residue" evidence="5">
    <location>
        <position position="1"/>
    </location>
</feature>
<evidence type="ECO:0000256" key="3">
    <source>
        <dbReference type="SAM" id="MobiDB-lite"/>
    </source>
</evidence>
<dbReference type="SUPFAM" id="SSF46689">
    <property type="entry name" value="Homeodomain-like"/>
    <property type="match status" value="1"/>
</dbReference>
<proteinExistence type="predicted"/>
<organism evidence="5 6">
    <name type="scientific">Mycobacterium numidiamassiliense</name>
    <dbReference type="NCBI Taxonomy" id="1841861"/>
    <lineage>
        <taxon>Bacteria</taxon>
        <taxon>Bacillati</taxon>
        <taxon>Actinomycetota</taxon>
        <taxon>Actinomycetes</taxon>
        <taxon>Mycobacteriales</taxon>
        <taxon>Mycobacteriaceae</taxon>
        <taxon>Mycobacterium</taxon>
    </lineage>
</organism>
<dbReference type="Pfam" id="PF00440">
    <property type="entry name" value="TetR_N"/>
    <property type="match status" value="1"/>
</dbReference>
<sequence length="214" mass="23844">VSIAAESNSRPPRPTEFPTHRGRRTQAAIDTAARTVIARKGILATTIADIATEAGRSAASFYNYYDSKEAMVRQWALRFRDEANERALPVTRHGLSHRDRAHQAATAHWHTYRNRLAEIISVSQLAMVNDDFAQYWAEICAIPISFIAETVRRAQADGHCADDDPRLIAEAIVAMFNQFCYIQLSGARSGEPDDEACIQTLANIYYRAIYSPGG</sequence>
<feature type="DNA-binding region" description="H-T-H motif" evidence="2">
    <location>
        <begin position="46"/>
        <end position="65"/>
    </location>
</feature>
<dbReference type="EMBL" id="FUEZ01000003">
    <property type="protein sequence ID" value="SPM39071.1"/>
    <property type="molecule type" value="Genomic_DNA"/>
</dbReference>
<evidence type="ECO:0000259" key="4">
    <source>
        <dbReference type="PROSITE" id="PS50977"/>
    </source>
</evidence>